<gene>
    <name evidence="1" type="ORF">H257_18147</name>
</gene>
<dbReference type="PANTHER" id="PTHR40866:SF1">
    <property type="entry name" value="BED-TYPE DOMAIN-CONTAINING PROTEIN"/>
    <property type="match status" value="1"/>
</dbReference>
<evidence type="ECO:0000313" key="1">
    <source>
        <dbReference type="EMBL" id="ETV65061.1"/>
    </source>
</evidence>
<protein>
    <submittedName>
        <fullName evidence="1">Uncharacterized protein</fullName>
    </submittedName>
</protein>
<organism evidence="1">
    <name type="scientific">Aphanomyces astaci</name>
    <name type="common">Crayfish plague agent</name>
    <dbReference type="NCBI Taxonomy" id="112090"/>
    <lineage>
        <taxon>Eukaryota</taxon>
        <taxon>Sar</taxon>
        <taxon>Stramenopiles</taxon>
        <taxon>Oomycota</taxon>
        <taxon>Saprolegniomycetes</taxon>
        <taxon>Saprolegniales</taxon>
        <taxon>Verrucalvaceae</taxon>
        <taxon>Aphanomyces</taxon>
    </lineage>
</organism>
<accession>W4FE30</accession>
<dbReference type="SUPFAM" id="SSF53098">
    <property type="entry name" value="Ribonuclease H-like"/>
    <property type="match status" value="1"/>
</dbReference>
<dbReference type="GeneID" id="20820143"/>
<dbReference type="VEuPathDB" id="FungiDB:H257_18147"/>
<dbReference type="RefSeq" id="XP_009845460.1">
    <property type="nucleotide sequence ID" value="XM_009847158.1"/>
</dbReference>
<dbReference type="PANTHER" id="PTHR40866">
    <property type="entry name" value="BED-TYPE DOMAIN-CONTAINING PROTEIN"/>
    <property type="match status" value="1"/>
</dbReference>
<name>W4FE30_APHAT</name>
<dbReference type="EMBL" id="KI913252">
    <property type="protein sequence ID" value="ETV65061.1"/>
    <property type="molecule type" value="Genomic_DNA"/>
</dbReference>
<proteinExistence type="predicted"/>
<dbReference type="OrthoDB" id="165141at2759"/>
<sequence>MRSAAHKTAPTSHIEREHLEYLKYDAAAPISEQNLFMPMSHAVYGWPTWITSSLLPFNFCENDMARRYSNLGPISNKTLMKWMHQMCRWLEAKLTKTLPESFACVFDAWTSGSTHYVAVFASFPSDSLREYKNVLLELLPINDEDSLESGSAQICVLRLSTSVKFIPSFSVADGSDANRAPPAPALGPYKSTTPTYPPAVCPGLCGTSSCTGHKIQSQPCARYNARLDFRFDVAGIKRLGYLLGLPDVVITTQRYRVNRDEAMCIVLGRLVFPTRLHTMSRTLGFGNKSPNLHDFAILCFERSLRVYLPKQHDIFLFRVQAALVGCLHDGSNRILLLPPLKPALQPSWSFFDFVLDVYGKQHRNMVTLIGDNCTTNRAFARLAGIPMVGCASHRFNLFVGDVLADYEDLLCAAHAITKKL</sequence>
<dbReference type="AlphaFoldDB" id="W4FE30"/>
<reference evidence="1" key="1">
    <citation type="submission" date="2013-12" db="EMBL/GenBank/DDBJ databases">
        <title>The Genome Sequence of Aphanomyces astaci APO3.</title>
        <authorList>
            <consortium name="The Broad Institute Genomics Platform"/>
            <person name="Russ C."/>
            <person name="Tyler B."/>
            <person name="van West P."/>
            <person name="Dieguez-Uribeondo J."/>
            <person name="Young S.K."/>
            <person name="Zeng Q."/>
            <person name="Gargeya S."/>
            <person name="Fitzgerald M."/>
            <person name="Abouelleil A."/>
            <person name="Alvarado L."/>
            <person name="Chapman S.B."/>
            <person name="Gainer-Dewar J."/>
            <person name="Goldberg J."/>
            <person name="Griggs A."/>
            <person name="Gujja S."/>
            <person name="Hansen M."/>
            <person name="Howarth C."/>
            <person name="Imamovic A."/>
            <person name="Ireland A."/>
            <person name="Larimer J."/>
            <person name="McCowan C."/>
            <person name="Murphy C."/>
            <person name="Pearson M."/>
            <person name="Poon T.W."/>
            <person name="Priest M."/>
            <person name="Roberts A."/>
            <person name="Saif S."/>
            <person name="Shea T."/>
            <person name="Sykes S."/>
            <person name="Wortman J."/>
            <person name="Nusbaum C."/>
            <person name="Birren B."/>
        </authorList>
    </citation>
    <scope>NUCLEOTIDE SEQUENCE [LARGE SCALE GENOMIC DNA]</scope>
    <source>
        <strain evidence="1">APO3</strain>
    </source>
</reference>
<dbReference type="InterPro" id="IPR012337">
    <property type="entry name" value="RNaseH-like_sf"/>
</dbReference>